<reference evidence="3" key="1">
    <citation type="submission" date="2023-07" db="EMBL/GenBank/DDBJ databases">
        <title>Bifidobacterium aquikefiriaerophilum sp. nov. and Bifidobacterium eccum sp. nov., isolated from water kefir.</title>
        <authorList>
            <person name="Breselge S."/>
            <person name="Bellassi P."/>
            <person name="Barcenilla C."/>
            <person name="Alvarez-Ordonez A."/>
            <person name="Morelli L."/>
            <person name="Cotter P.D."/>
        </authorList>
    </citation>
    <scope>NUCLEOTIDE SEQUENCE</scope>
    <source>
        <strain evidence="4">WK012_4_13</strain>
        <strain evidence="3">WK013_4_14</strain>
        <strain evidence="2">WK048_4_13</strain>
    </source>
</reference>
<evidence type="ECO:0000256" key="1">
    <source>
        <dbReference type="SAM" id="Phobius"/>
    </source>
</evidence>
<name>A0AB39UHD0_9BIFI</name>
<dbReference type="EMBL" id="CP129683">
    <property type="protein sequence ID" value="XDS51233.1"/>
    <property type="molecule type" value="Genomic_DNA"/>
</dbReference>
<feature type="transmembrane region" description="Helical" evidence="1">
    <location>
        <begin position="373"/>
        <end position="389"/>
    </location>
</feature>
<dbReference type="EMBL" id="CP129682">
    <property type="protein sequence ID" value="XDS48163.1"/>
    <property type="molecule type" value="Genomic_DNA"/>
</dbReference>
<feature type="transmembrane region" description="Helical" evidence="1">
    <location>
        <begin position="34"/>
        <end position="54"/>
    </location>
</feature>
<keyword evidence="1" id="KW-0472">Membrane</keyword>
<keyword evidence="1" id="KW-1133">Transmembrane helix</keyword>
<feature type="transmembrane region" description="Helical" evidence="1">
    <location>
        <begin position="66"/>
        <end position="83"/>
    </location>
</feature>
<feature type="transmembrane region" description="Helical" evidence="1">
    <location>
        <begin position="198"/>
        <end position="214"/>
    </location>
</feature>
<feature type="transmembrane region" description="Helical" evidence="1">
    <location>
        <begin position="123"/>
        <end position="148"/>
    </location>
</feature>
<feature type="transmembrane region" description="Helical" evidence="1">
    <location>
        <begin position="89"/>
        <end position="111"/>
    </location>
</feature>
<feature type="transmembrane region" description="Helical" evidence="1">
    <location>
        <begin position="395"/>
        <end position="413"/>
    </location>
</feature>
<feature type="transmembrane region" description="Helical" evidence="1">
    <location>
        <begin position="221"/>
        <end position="248"/>
    </location>
</feature>
<evidence type="ECO:0000313" key="4">
    <source>
        <dbReference type="EMBL" id="XDS51233.1"/>
    </source>
</evidence>
<feature type="transmembrane region" description="Helical" evidence="1">
    <location>
        <begin position="12"/>
        <end position="28"/>
    </location>
</feature>
<feature type="transmembrane region" description="Helical" evidence="1">
    <location>
        <begin position="268"/>
        <end position="287"/>
    </location>
</feature>
<protein>
    <submittedName>
        <fullName evidence="3">Uncharacterized protein</fullName>
    </submittedName>
</protein>
<keyword evidence="1" id="KW-0812">Transmembrane</keyword>
<proteinExistence type="predicted"/>
<dbReference type="KEGG" id="bfk:QN062_03400"/>
<gene>
    <name evidence="4" type="ORF">QN062_03400</name>
    <name evidence="3" type="ORF">QN216_07415</name>
    <name evidence="2" type="ORF">QN217_03045</name>
</gene>
<organism evidence="3">
    <name type="scientific">Bifidobacterium fermentum</name>
    <dbReference type="NCBI Taxonomy" id="3059035"/>
    <lineage>
        <taxon>Bacteria</taxon>
        <taxon>Bacillati</taxon>
        <taxon>Actinomycetota</taxon>
        <taxon>Actinomycetes</taxon>
        <taxon>Bifidobacteriales</taxon>
        <taxon>Bifidobacteriaceae</taxon>
        <taxon>Bifidobacterium</taxon>
    </lineage>
</organism>
<dbReference type="AlphaFoldDB" id="A0AB39UHD0"/>
<sequence length="424" mass="47534">MSKLTNKSSSALEQVIAFIFVLAAYSVYFKHSPFSSLVFEASIIFLGIIWLFTLRSQIKLNMLRNCLILCSLSFIAIIITLAANSDSSVLSYVAQKIVILAVIIPIFGLIFTVKGEETCIEGFFTKIINCVVFISTIALFVWFIIIFFKSKIPYIDFSYIWGGHKTASGYLGILYTIQNESFHGYLIPKFTLFYVEPPLANFVFLICLSTELLLRRTPRILPAALLTFCSLASFSTTGIILLPVIWFAFLVTSQPLVGLRKKYISARILYWVCLISAISVIPIWAILHKSNTKSLMIHNRDIVAGLYSFLDSPVTGHGLGNYQDSFLAFGGSNGSSSGLFSVLAQAGLLLLFLYLIPICIYLWIGIHSKNERLIYFGIILLIQFTVVTIDNSPLLSVYLALSYSMVIMQFKVLRSKKNDMNMDN</sequence>
<feature type="transmembrane region" description="Helical" evidence="1">
    <location>
        <begin position="339"/>
        <end position="364"/>
    </location>
</feature>
<dbReference type="RefSeq" id="WP_369342195.1">
    <property type="nucleotide sequence ID" value="NZ_CP129675.1"/>
</dbReference>
<accession>A0AB39UHD0</accession>
<dbReference type="EMBL" id="CP129675">
    <property type="protein sequence ID" value="XDS47132.1"/>
    <property type="molecule type" value="Genomic_DNA"/>
</dbReference>
<evidence type="ECO:0000313" key="3">
    <source>
        <dbReference type="EMBL" id="XDS48163.1"/>
    </source>
</evidence>
<evidence type="ECO:0000313" key="2">
    <source>
        <dbReference type="EMBL" id="XDS47132.1"/>
    </source>
</evidence>